<dbReference type="InterPro" id="IPR050080">
    <property type="entry name" value="RNase_PH"/>
</dbReference>
<proteinExistence type="inferred from homology"/>
<dbReference type="InterPro" id="IPR020568">
    <property type="entry name" value="Ribosomal_Su5_D2-typ_SF"/>
</dbReference>
<dbReference type="GO" id="GO:0016075">
    <property type="term" value="P:rRNA catabolic process"/>
    <property type="evidence" value="ECO:0007669"/>
    <property type="project" value="UniProtKB-UniRule"/>
</dbReference>
<dbReference type="FunFam" id="3.30.230.70:FF:000003">
    <property type="entry name" value="Ribonuclease PH"/>
    <property type="match status" value="1"/>
</dbReference>
<reference evidence="10 11" key="1">
    <citation type="journal article" date="2019" name="ISME J.">
        <title>Genome analyses of uncultured TG2/ZB3 bacteria in 'Margulisbacteria' specifically attached to ectosymbiotic spirochetes of protists in the termite gut.</title>
        <authorList>
            <person name="Utami Y.D."/>
            <person name="Kuwahara H."/>
            <person name="Igai K."/>
            <person name="Murakami T."/>
            <person name="Sugaya K."/>
            <person name="Morikawa T."/>
            <person name="Nagura Y."/>
            <person name="Yuki M."/>
            <person name="Deevong P."/>
            <person name="Inoue T."/>
            <person name="Kihara K."/>
            <person name="Lo N."/>
            <person name="Yamada A."/>
            <person name="Ohkuma M."/>
            <person name="Hongoh Y."/>
        </authorList>
    </citation>
    <scope>NUCLEOTIDE SEQUENCE [LARGE SCALE GENOMIC DNA]</scope>
    <source>
        <strain evidence="10">NkOx7-01</strain>
    </source>
</reference>
<dbReference type="PANTHER" id="PTHR11953:SF0">
    <property type="entry name" value="EXOSOME COMPLEX COMPONENT RRP41"/>
    <property type="match status" value="1"/>
</dbReference>
<dbReference type="NCBIfam" id="TIGR01966">
    <property type="entry name" value="RNasePH"/>
    <property type="match status" value="1"/>
</dbReference>
<dbReference type="GO" id="GO:0031125">
    <property type="term" value="P:rRNA 3'-end processing"/>
    <property type="evidence" value="ECO:0007669"/>
    <property type="project" value="UniProtKB-ARBA"/>
</dbReference>
<keyword evidence="7" id="KW-0808">Transferase</keyword>
<comment type="similarity">
    <text evidence="1 7">Belongs to the RNase PH family.</text>
</comment>
<evidence type="ECO:0000256" key="7">
    <source>
        <dbReference type="HAMAP-Rule" id="MF_00564"/>
    </source>
</evidence>
<dbReference type="InterPro" id="IPR002381">
    <property type="entry name" value="RNase_PH_bac-type"/>
</dbReference>
<dbReference type="EMBL" id="BGZN01000005">
    <property type="protein sequence ID" value="GBR73045.1"/>
    <property type="molecule type" value="Genomic_DNA"/>
</dbReference>
<dbReference type="GO" id="GO:0009022">
    <property type="term" value="F:tRNA nucleotidyltransferase activity"/>
    <property type="evidence" value="ECO:0007669"/>
    <property type="project" value="UniProtKB-UniRule"/>
</dbReference>
<dbReference type="PANTHER" id="PTHR11953">
    <property type="entry name" value="EXOSOME COMPLEX COMPONENT"/>
    <property type="match status" value="1"/>
</dbReference>
<evidence type="ECO:0000259" key="8">
    <source>
        <dbReference type="Pfam" id="PF01138"/>
    </source>
</evidence>
<keyword evidence="4 7" id="KW-0819">tRNA processing</keyword>
<dbReference type="CDD" id="cd11362">
    <property type="entry name" value="RNase_PH_bact"/>
    <property type="match status" value="1"/>
</dbReference>
<feature type="binding site" evidence="7">
    <location>
        <begin position="122"/>
        <end position="124"/>
    </location>
    <ligand>
        <name>phosphate</name>
        <dbReference type="ChEBI" id="CHEBI:43474"/>
        <note>substrate</note>
    </ligand>
</feature>
<dbReference type="Pfam" id="PF03725">
    <property type="entry name" value="RNase_PH_C"/>
    <property type="match status" value="1"/>
</dbReference>
<feature type="domain" description="Exoribonuclease phosphorolytic" evidence="8">
    <location>
        <begin position="10"/>
        <end position="138"/>
    </location>
</feature>
<organism evidence="10 11">
    <name type="scientific">Termititenax aidoneus</name>
    <dbReference type="NCBI Taxonomy" id="2218524"/>
    <lineage>
        <taxon>Bacteria</taxon>
        <taxon>Bacillati</taxon>
        <taxon>Candidatus Margulisiibacteriota</taxon>
        <taxon>Candidatus Termititenacia</taxon>
        <taxon>Candidatus Termititenacales</taxon>
        <taxon>Candidatus Termititenacaceae</taxon>
        <taxon>Candidatus Termititenax</taxon>
    </lineage>
</organism>
<dbReference type="SUPFAM" id="SSF54211">
    <property type="entry name" value="Ribosomal protein S5 domain 2-like"/>
    <property type="match status" value="1"/>
</dbReference>
<evidence type="ECO:0000259" key="9">
    <source>
        <dbReference type="Pfam" id="PF03725"/>
    </source>
</evidence>
<name>A0A388T947_TERA1</name>
<evidence type="ECO:0000256" key="5">
    <source>
        <dbReference type="ARBA" id="ARBA00022695"/>
    </source>
</evidence>
<evidence type="ECO:0000256" key="3">
    <source>
        <dbReference type="ARBA" id="ARBA00022555"/>
    </source>
</evidence>
<dbReference type="GO" id="GO:0000049">
    <property type="term" value="F:tRNA binding"/>
    <property type="evidence" value="ECO:0007669"/>
    <property type="project" value="UniProtKB-UniRule"/>
</dbReference>
<comment type="function">
    <text evidence="7">Phosphorolytic 3'-5' exoribonuclease that plays an important role in tRNA 3'-end maturation. Removes nucleotide residues following the 3'-CCA terminus of tRNAs; can also add nucleotides to the ends of RNA molecules by using nucleoside diphosphates as substrates, but this may not be physiologically important. Probably plays a role in initiation of 16S rRNA degradation (leading to ribosome degradation) during starvation.</text>
</comment>
<dbReference type="Pfam" id="PF01138">
    <property type="entry name" value="RNase_PH"/>
    <property type="match status" value="1"/>
</dbReference>
<keyword evidence="6" id="KW-0694">RNA-binding</keyword>
<dbReference type="Proteomes" id="UP000269352">
    <property type="component" value="Unassembled WGS sequence"/>
</dbReference>
<dbReference type="EC" id="2.7.7.56" evidence="7"/>
<dbReference type="GO" id="GO:0000175">
    <property type="term" value="F:3'-5'-RNA exonuclease activity"/>
    <property type="evidence" value="ECO:0007669"/>
    <property type="project" value="UniProtKB-UniRule"/>
</dbReference>
<dbReference type="HAMAP" id="MF_00564">
    <property type="entry name" value="RNase_PH"/>
    <property type="match status" value="1"/>
</dbReference>
<dbReference type="InterPro" id="IPR001247">
    <property type="entry name" value="ExoRNase_PH_dom1"/>
</dbReference>
<keyword evidence="3 7" id="KW-0820">tRNA-binding</keyword>
<dbReference type="InterPro" id="IPR036345">
    <property type="entry name" value="ExoRNase_PH_dom2_sf"/>
</dbReference>
<keyword evidence="2 7" id="KW-0698">rRNA processing</keyword>
<dbReference type="InterPro" id="IPR015847">
    <property type="entry name" value="ExoRNase_PH_dom2"/>
</dbReference>
<keyword evidence="5 7" id="KW-0548">Nucleotidyltransferase</keyword>
<comment type="subunit">
    <text evidence="7">Homohexameric ring arranged as a trimer of dimers.</text>
</comment>
<evidence type="ECO:0000256" key="2">
    <source>
        <dbReference type="ARBA" id="ARBA00022552"/>
    </source>
</evidence>
<dbReference type="InterPro" id="IPR027408">
    <property type="entry name" value="PNPase/RNase_PH_dom_sf"/>
</dbReference>
<dbReference type="Gene3D" id="3.30.230.70">
    <property type="entry name" value="GHMP Kinase, N-terminal domain"/>
    <property type="match status" value="1"/>
</dbReference>
<dbReference type="GO" id="GO:0008033">
    <property type="term" value="P:tRNA processing"/>
    <property type="evidence" value="ECO:0007669"/>
    <property type="project" value="UniProtKB-UniRule"/>
</dbReference>
<evidence type="ECO:0000313" key="10">
    <source>
        <dbReference type="EMBL" id="GBR73045.1"/>
    </source>
</evidence>
<sequence length="235" mass="25211">MRPDKRQNNEMRKAEITPNFTKNATGSALVVMGDTKVICTASVEEKVPSFLRGQGQGWLTAEYGMLPGAANERVARDRYKVGGRTMEIQRLIGRALRAAIDLQKLGERTLTLDCDVLQADGGTRTASITGAFVALRLAVNKLLAEGKVLVDPIIDSVAAISAGIVDGEARLDLMYLEDSAAEVDLNVVMTGSGQLVEVQGTGEHGTFTREQLNQLLDLGAQGVAELTKLQKKTLA</sequence>
<feature type="binding site" evidence="7">
    <location>
        <position position="84"/>
    </location>
    <ligand>
        <name>phosphate</name>
        <dbReference type="ChEBI" id="CHEBI:43474"/>
        <note>substrate</note>
    </ligand>
</feature>
<evidence type="ECO:0000256" key="4">
    <source>
        <dbReference type="ARBA" id="ARBA00022694"/>
    </source>
</evidence>
<keyword evidence="11" id="KW-1185">Reference proteome</keyword>
<comment type="caution">
    <text evidence="10">The sequence shown here is derived from an EMBL/GenBank/DDBJ whole genome shotgun (WGS) entry which is preliminary data.</text>
</comment>
<dbReference type="InterPro" id="IPR018336">
    <property type="entry name" value="RNase_PH_CS"/>
</dbReference>
<feature type="domain" description="Exoribonuclease phosphorolytic" evidence="9">
    <location>
        <begin position="156"/>
        <end position="221"/>
    </location>
</feature>
<gene>
    <name evidence="7 10" type="primary">rph</name>
    <name evidence="10" type="ORF">NO1_0499</name>
</gene>
<dbReference type="AlphaFoldDB" id="A0A388T947"/>
<dbReference type="SUPFAM" id="SSF55666">
    <property type="entry name" value="Ribonuclease PH domain 2-like"/>
    <property type="match status" value="1"/>
</dbReference>
<comment type="catalytic activity">
    <reaction evidence="7">
        <text>tRNA(n+1) + phosphate = tRNA(n) + a ribonucleoside 5'-diphosphate</text>
        <dbReference type="Rhea" id="RHEA:10628"/>
        <dbReference type="Rhea" id="RHEA-COMP:17343"/>
        <dbReference type="Rhea" id="RHEA-COMP:17344"/>
        <dbReference type="ChEBI" id="CHEBI:43474"/>
        <dbReference type="ChEBI" id="CHEBI:57930"/>
        <dbReference type="ChEBI" id="CHEBI:173114"/>
        <dbReference type="EC" id="2.7.7.56"/>
    </reaction>
</comment>
<evidence type="ECO:0000256" key="1">
    <source>
        <dbReference type="ARBA" id="ARBA00006678"/>
    </source>
</evidence>
<protein>
    <recommendedName>
        <fullName evidence="7">Ribonuclease PH</fullName>
        <shortName evidence="7">RNase PH</shortName>
        <ecNumber evidence="7">2.7.7.56</ecNumber>
    </recommendedName>
    <alternativeName>
        <fullName evidence="7">tRNA nucleotidyltransferase</fullName>
    </alternativeName>
</protein>
<dbReference type="PROSITE" id="PS01277">
    <property type="entry name" value="RIBONUCLEASE_PH"/>
    <property type="match status" value="1"/>
</dbReference>
<accession>A0A388T947</accession>
<evidence type="ECO:0000256" key="6">
    <source>
        <dbReference type="ARBA" id="ARBA00022884"/>
    </source>
</evidence>
<evidence type="ECO:0000313" key="11">
    <source>
        <dbReference type="Proteomes" id="UP000269352"/>
    </source>
</evidence>